<evidence type="ECO:0000313" key="6">
    <source>
        <dbReference type="EMBL" id="ORX37597.1"/>
    </source>
</evidence>
<dbReference type="AlphaFoldDB" id="A0A1Y1UJ70"/>
<comment type="caution">
    <text evidence="6">The sequence shown here is derived from an EMBL/GenBank/DDBJ whole genome shotgun (WGS) entry which is preliminary data.</text>
</comment>
<dbReference type="Pfam" id="PF25018">
    <property type="entry name" value="HEAT_IPO9_c"/>
    <property type="match status" value="1"/>
</dbReference>
<evidence type="ECO:0000256" key="3">
    <source>
        <dbReference type="ARBA" id="ARBA00022927"/>
    </source>
</evidence>
<dbReference type="InterPro" id="IPR056840">
    <property type="entry name" value="HEAT_IPO9_central"/>
</dbReference>
<dbReference type="OrthoDB" id="431626at2759"/>
<evidence type="ECO:0000313" key="7">
    <source>
        <dbReference type="Proteomes" id="UP000193218"/>
    </source>
</evidence>
<dbReference type="STRING" id="4999.A0A1Y1UJ70"/>
<name>A0A1Y1UJ70_9TREE</name>
<protein>
    <submittedName>
        <fullName evidence="6">Armadillo-type protein</fullName>
    </submittedName>
</protein>
<dbReference type="InterPro" id="IPR001494">
    <property type="entry name" value="Importin-beta_N"/>
</dbReference>
<comment type="subcellular location">
    <subcellularLocation>
        <location evidence="1">Nucleus</location>
    </subcellularLocation>
</comment>
<dbReference type="Pfam" id="PF03810">
    <property type="entry name" value="IBN_N"/>
    <property type="match status" value="1"/>
</dbReference>
<evidence type="ECO:0000256" key="4">
    <source>
        <dbReference type="ARBA" id="ARBA00023242"/>
    </source>
</evidence>
<dbReference type="SMART" id="SM00913">
    <property type="entry name" value="IBN_N"/>
    <property type="match status" value="1"/>
</dbReference>
<proteinExistence type="predicted"/>
<dbReference type="PANTHER" id="PTHR10997:SF9">
    <property type="entry name" value="IMPORTIN-9"/>
    <property type="match status" value="1"/>
</dbReference>
<sequence length="1042" mass="115623">MDRQVLDCLEGTLSPVEEIRKNAEQQLEQLFLHPEGGLSLARILLSPDIAFSQRQSAGVLLRRYVSNHWSFASGSFVEPATPREVKTQIRPIVFHGLSDRERKVRTACASVVSTIATYDWPDEWHSLLGDLVQLLQSGSSDSVHGAMQVVEEFSRNILSADQIVPMIKELLPILLGILQDPSKHSPSTRMSAVKVYVEVLKLLESIRDENPSAAREALGIIGQPWIETFKTILGSNLAEGIKLNWDNIRLYTEIFDALTFLCGKFPKLVAAHLVDLLQLSLYGLSQFYPTFHTFHISSATDEEPPSPTSDVGGEIDLEYLPISILELLDPIMKTGKIETFLKTDSGKSILVQLVDSAFDYAQVSKEDEENWSAEPNMFVEDVDDDAGEWGLRMSCESFLGLLTDKWSGTVSQLLEKATKDRVEQSVHLRTRNDPDWWKPVQASLAIIGGLSDDIRELRQGSFDLAYLFNQVIPGLLQQNDAPFLQGRAFIFASQFASSLPPELAGQYLAAGVEAMASDNFAVKLSAVKTIKNFCRFLPVETMHPYTDKILAVLQVLLGPTSEETLYLVLETIRSVIGLTKTSLNDETILVVVKAVYAKWMSCSEDPIVFAIIEELYEDLASLPVISKIVASLGPQLGAVITQPETEDTLHLPIEGIQLASAFLARNGPIEPEYVSSMTAAILERLKTTDDNDIVQHGVIHLTLVIRKDCEKLVQWHDSQGQNGISIIFGLLGRYLAPTFSESGGIFVGELIMHMFRKATSSIGPVLPDLLRVLATRLASAKMPSFVQSLVLPFAYLLGTEHTESTITLLTSFDVPTEAGNKSALLIVLEAWCDICETISGSWNIRVSSMGMSKLFMMTDQRLRDVTVKGDLIITERNVNTIMTRSKTKIDANEYTSIPFPLKAFKLILKDVQVIGPKGKGEDVAAIEEDDGVIFWGDLSTSYNKLTFEQDEDWDDDDLLGGNEPQKDEFEYLSSWLDDNGHRDDAQDDDEDLRSDPLAQIDMGEHLTSVLRQTYATNSNGTHEMIEGLSDIEKGILRGVLTV</sequence>
<dbReference type="GO" id="GO:0006606">
    <property type="term" value="P:protein import into nucleus"/>
    <property type="evidence" value="ECO:0007669"/>
    <property type="project" value="TreeGrafter"/>
</dbReference>
<reference evidence="6 7" key="1">
    <citation type="submission" date="2017-03" db="EMBL/GenBank/DDBJ databases">
        <title>Widespread Adenine N6-methylation of Active Genes in Fungi.</title>
        <authorList>
            <consortium name="DOE Joint Genome Institute"/>
            <person name="Mondo S.J."/>
            <person name="Dannebaum R.O."/>
            <person name="Kuo R.C."/>
            <person name="Louie K.B."/>
            <person name="Bewick A.J."/>
            <person name="Labutti K."/>
            <person name="Haridas S."/>
            <person name="Kuo A."/>
            <person name="Salamov A."/>
            <person name="Ahrendt S.R."/>
            <person name="Lau R."/>
            <person name="Bowen B.P."/>
            <person name="Lipzen A."/>
            <person name="Sullivan W."/>
            <person name="Andreopoulos W.B."/>
            <person name="Clum A."/>
            <person name="Lindquist E."/>
            <person name="Daum C."/>
            <person name="Northen T.R."/>
            <person name="Ramamoorthy G."/>
            <person name="Schmitz R.J."/>
            <person name="Gryganskyi A."/>
            <person name="Culley D."/>
            <person name="Magnuson J."/>
            <person name="James T.Y."/>
            <person name="O'Malley M.A."/>
            <person name="Stajich J.E."/>
            <person name="Spatafora J.W."/>
            <person name="Visel A."/>
            <person name="Grigoriev I.V."/>
        </authorList>
    </citation>
    <scope>NUCLEOTIDE SEQUENCE [LARGE SCALE GENOMIC DNA]</scope>
    <source>
        <strain evidence="6 7">NRRL Y-17943</strain>
    </source>
</reference>
<dbReference type="FunCoup" id="A0A1Y1UJ70">
    <property type="interactions" value="574"/>
</dbReference>
<dbReference type="PANTHER" id="PTHR10997">
    <property type="entry name" value="IMPORTIN-7, 8, 11"/>
    <property type="match status" value="1"/>
</dbReference>
<dbReference type="GO" id="GO:0031267">
    <property type="term" value="F:small GTPase binding"/>
    <property type="evidence" value="ECO:0007669"/>
    <property type="project" value="InterPro"/>
</dbReference>
<dbReference type="GO" id="GO:0005635">
    <property type="term" value="C:nuclear envelope"/>
    <property type="evidence" value="ECO:0007669"/>
    <property type="project" value="TreeGrafter"/>
</dbReference>
<evidence type="ECO:0000256" key="2">
    <source>
        <dbReference type="ARBA" id="ARBA00022448"/>
    </source>
</evidence>
<dbReference type="Gene3D" id="1.25.10.10">
    <property type="entry name" value="Leucine-rich Repeat Variant"/>
    <property type="match status" value="1"/>
</dbReference>
<dbReference type="GO" id="GO:0005829">
    <property type="term" value="C:cytosol"/>
    <property type="evidence" value="ECO:0007669"/>
    <property type="project" value="TreeGrafter"/>
</dbReference>
<gene>
    <name evidence="6" type="ORF">BD324DRAFT_622553</name>
</gene>
<dbReference type="PROSITE" id="PS50166">
    <property type="entry name" value="IMPORTIN_B_NT"/>
    <property type="match status" value="1"/>
</dbReference>
<keyword evidence="3" id="KW-0653">Protein transport</keyword>
<evidence type="ECO:0000256" key="1">
    <source>
        <dbReference type="ARBA" id="ARBA00004123"/>
    </source>
</evidence>
<keyword evidence="7" id="KW-1185">Reference proteome</keyword>
<dbReference type="InParanoid" id="A0A1Y1UJ70"/>
<keyword evidence="4" id="KW-0539">Nucleus</keyword>
<dbReference type="Proteomes" id="UP000193218">
    <property type="component" value="Unassembled WGS sequence"/>
</dbReference>
<accession>A0A1Y1UJ70</accession>
<feature type="domain" description="Importin N-terminal" evidence="5">
    <location>
        <begin position="23"/>
        <end position="99"/>
    </location>
</feature>
<dbReference type="RefSeq" id="XP_021871584.1">
    <property type="nucleotide sequence ID" value="XM_022015487.1"/>
</dbReference>
<dbReference type="GeneID" id="33557296"/>
<dbReference type="InterPro" id="IPR016024">
    <property type="entry name" value="ARM-type_fold"/>
</dbReference>
<dbReference type="SUPFAM" id="SSF48371">
    <property type="entry name" value="ARM repeat"/>
    <property type="match status" value="1"/>
</dbReference>
<keyword evidence="2" id="KW-0813">Transport</keyword>
<dbReference type="InterPro" id="IPR011989">
    <property type="entry name" value="ARM-like"/>
</dbReference>
<evidence type="ECO:0000259" key="5">
    <source>
        <dbReference type="PROSITE" id="PS50166"/>
    </source>
</evidence>
<dbReference type="EMBL" id="NBSH01000005">
    <property type="protein sequence ID" value="ORX37597.1"/>
    <property type="molecule type" value="Genomic_DNA"/>
</dbReference>
<organism evidence="6 7">
    <name type="scientific">Kockovaella imperatae</name>
    <dbReference type="NCBI Taxonomy" id="4999"/>
    <lineage>
        <taxon>Eukaryota</taxon>
        <taxon>Fungi</taxon>
        <taxon>Dikarya</taxon>
        <taxon>Basidiomycota</taxon>
        <taxon>Agaricomycotina</taxon>
        <taxon>Tremellomycetes</taxon>
        <taxon>Tremellales</taxon>
        <taxon>Cuniculitremaceae</taxon>
        <taxon>Kockovaella</taxon>
    </lineage>
</organism>